<evidence type="ECO:0000313" key="3">
    <source>
        <dbReference type="Proteomes" id="UP000477680"/>
    </source>
</evidence>
<dbReference type="Proteomes" id="UP000477680">
    <property type="component" value="Chromosome"/>
</dbReference>
<evidence type="ECO:0000256" key="1">
    <source>
        <dbReference type="SAM" id="Phobius"/>
    </source>
</evidence>
<organism evidence="2 3">
    <name type="scientific">Kineobactrum salinum</name>
    <dbReference type="NCBI Taxonomy" id="2708301"/>
    <lineage>
        <taxon>Bacteria</taxon>
        <taxon>Pseudomonadati</taxon>
        <taxon>Pseudomonadota</taxon>
        <taxon>Gammaproteobacteria</taxon>
        <taxon>Cellvibrionales</taxon>
        <taxon>Halieaceae</taxon>
        <taxon>Kineobactrum</taxon>
    </lineage>
</organism>
<dbReference type="EMBL" id="CP048711">
    <property type="protein sequence ID" value="QIB64049.1"/>
    <property type="molecule type" value="Genomic_DNA"/>
</dbReference>
<feature type="transmembrane region" description="Helical" evidence="1">
    <location>
        <begin position="15"/>
        <end position="37"/>
    </location>
</feature>
<name>A0A6C0TXB2_9GAMM</name>
<dbReference type="AlphaFoldDB" id="A0A6C0TXB2"/>
<sequence length="48" mass="4588">MDAAAVTAITSAVDFASVVTGIGAVFAAVVLVKVAIVGGSKLISAIRG</sequence>
<gene>
    <name evidence="2" type="ORF">G3T16_00005</name>
</gene>
<keyword evidence="3" id="KW-1185">Reference proteome</keyword>
<dbReference type="RefSeq" id="WP_163493301.1">
    <property type="nucleotide sequence ID" value="NZ_CP048711.1"/>
</dbReference>
<reference evidence="2 3" key="1">
    <citation type="submission" date="2020-02" db="EMBL/GenBank/DDBJ databases">
        <title>Genome sequencing for Kineobactrum sp. M2.</title>
        <authorList>
            <person name="Park S.-J."/>
        </authorList>
    </citation>
    <scope>NUCLEOTIDE SEQUENCE [LARGE SCALE GENOMIC DNA]</scope>
    <source>
        <strain evidence="2 3">M2</strain>
    </source>
</reference>
<proteinExistence type="predicted"/>
<accession>A0A6C0TXB2</accession>
<evidence type="ECO:0000313" key="2">
    <source>
        <dbReference type="EMBL" id="QIB64049.1"/>
    </source>
</evidence>
<keyword evidence="1" id="KW-0472">Membrane</keyword>
<dbReference type="KEGG" id="kim:G3T16_00005"/>
<keyword evidence="1" id="KW-0812">Transmembrane</keyword>
<protein>
    <submittedName>
        <fullName evidence="2">Uncharacterized protein</fullName>
    </submittedName>
</protein>
<keyword evidence="1" id="KW-1133">Transmembrane helix</keyword>